<comment type="caution">
    <text evidence="1">The sequence shown here is derived from an EMBL/GenBank/DDBJ whole genome shotgun (WGS) entry which is preliminary data.</text>
</comment>
<protein>
    <submittedName>
        <fullName evidence="1">Uncharacterized protein</fullName>
    </submittedName>
</protein>
<dbReference type="Proteomes" id="UP000681722">
    <property type="component" value="Unassembled WGS sequence"/>
</dbReference>
<evidence type="ECO:0000313" key="2">
    <source>
        <dbReference type="Proteomes" id="UP000681722"/>
    </source>
</evidence>
<dbReference type="AlphaFoldDB" id="A0A8S2ZIW2"/>
<reference evidence="1" key="1">
    <citation type="submission" date="2021-02" db="EMBL/GenBank/DDBJ databases">
        <authorList>
            <person name="Nowell W R."/>
        </authorList>
    </citation>
    <scope>NUCLEOTIDE SEQUENCE</scope>
</reference>
<organism evidence="1 2">
    <name type="scientific">Didymodactylos carnosus</name>
    <dbReference type="NCBI Taxonomy" id="1234261"/>
    <lineage>
        <taxon>Eukaryota</taxon>
        <taxon>Metazoa</taxon>
        <taxon>Spiralia</taxon>
        <taxon>Gnathifera</taxon>
        <taxon>Rotifera</taxon>
        <taxon>Eurotatoria</taxon>
        <taxon>Bdelloidea</taxon>
        <taxon>Philodinida</taxon>
        <taxon>Philodinidae</taxon>
        <taxon>Didymodactylos</taxon>
    </lineage>
</organism>
<sequence>MRFMASVINAFIVSTTPVETDAALDLTDAPDGTDFGEKLCS</sequence>
<accession>A0A8S2ZIW2</accession>
<name>A0A8S2ZIW2_9BILA</name>
<gene>
    <name evidence="1" type="ORF">SRO942_LOCUS50252</name>
</gene>
<evidence type="ECO:0000313" key="1">
    <source>
        <dbReference type="EMBL" id="CAF4645414.1"/>
    </source>
</evidence>
<dbReference type="EMBL" id="CAJOBC010140859">
    <property type="protein sequence ID" value="CAF4645414.1"/>
    <property type="molecule type" value="Genomic_DNA"/>
</dbReference>
<proteinExistence type="predicted"/>
<feature type="non-terminal residue" evidence="1">
    <location>
        <position position="41"/>
    </location>
</feature>